<proteinExistence type="predicted"/>
<evidence type="ECO:0000313" key="5">
    <source>
        <dbReference type="EMBL" id="NEB93572.1"/>
    </source>
</evidence>
<keyword evidence="2" id="KW-0812">Transmembrane</keyword>
<organism evidence="5 6">
    <name type="scientific">Streptomyces bauhiniae</name>
    <dbReference type="NCBI Taxonomy" id="2340725"/>
    <lineage>
        <taxon>Bacteria</taxon>
        <taxon>Bacillati</taxon>
        <taxon>Actinomycetota</taxon>
        <taxon>Actinomycetes</taxon>
        <taxon>Kitasatosporales</taxon>
        <taxon>Streptomycetaceae</taxon>
        <taxon>Streptomyces</taxon>
    </lineage>
</organism>
<feature type="compositionally biased region" description="Low complexity" evidence="1">
    <location>
        <begin position="239"/>
        <end position="250"/>
    </location>
</feature>
<evidence type="ECO:0000256" key="1">
    <source>
        <dbReference type="SAM" id="MobiDB-lite"/>
    </source>
</evidence>
<evidence type="ECO:0000259" key="3">
    <source>
        <dbReference type="PROSITE" id="PS51172"/>
    </source>
</evidence>
<accession>A0A7K3QUI6</accession>
<keyword evidence="2" id="KW-1133">Transmembrane helix</keyword>
<dbReference type="SUPFAM" id="SSF49384">
    <property type="entry name" value="Carbohydrate-binding domain"/>
    <property type="match status" value="1"/>
</dbReference>
<dbReference type="InterPro" id="IPR000757">
    <property type="entry name" value="Beta-glucanase-like"/>
</dbReference>
<gene>
    <name evidence="5" type="ORF">G3I21_18075</name>
</gene>
<comment type="caution">
    <text evidence="5">The sequence shown here is derived from an EMBL/GenBank/DDBJ whole genome shotgun (WGS) entry which is preliminary data.</text>
</comment>
<dbReference type="AlphaFoldDB" id="A0A7K3QUI6"/>
<keyword evidence="2" id="KW-0472">Membrane</keyword>
<dbReference type="EMBL" id="JAAGMR010000206">
    <property type="protein sequence ID" value="NEB93572.1"/>
    <property type="molecule type" value="Genomic_DNA"/>
</dbReference>
<dbReference type="InterPro" id="IPR008965">
    <property type="entry name" value="CBM2/CBM3_carb-bd_dom_sf"/>
</dbReference>
<reference evidence="5 6" key="1">
    <citation type="submission" date="2020-01" db="EMBL/GenBank/DDBJ databases">
        <title>Insect and environment-associated Actinomycetes.</title>
        <authorList>
            <person name="Currrie C."/>
            <person name="Chevrette M."/>
            <person name="Carlson C."/>
            <person name="Stubbendieck R."/>
            <person name="Wendt-Pienkowski E."/>
        </authorList>
    </citation>
    <scope>NUCLEOTIDE SEQUENCE [LARGE SCALE GENOMIC DNA]</scope>
    <source>
        <strain evidence="5 6">SID7754</strain>
    </source>
</reference>
<evidence type="ECO:0000259" key="4">
    <source>
        <dbReference type="PROSITE" id="PS51762"/>
    </source>
</evidence>
<feature type="domain" description="CBM3" evidence="3">
    <location>
        <begin position="87"/>
        <end position="241"/>
    </location>
</feature>
<dbReference type="PROSITE" id="PS51172">
    <property type="entry name" value="CBM3"/>
    <property type="match status" value="1"/>
</dbReference>
<feature type="transmembrane region" description="Helical" evidence="2">
    <location>
        <begin position="65"/>
        <end position="86"/>
    </location>
</feature>
<dbReference type="GO" id="GO:0030248">
    <property type="term" value="F:cellulose binding"/>
    <property type="evidence" value="ECO:0007669"/>
    <property type="project" value="InterPro"/>
</dbReference>
<protein>
    <submittedName>
        <fullName evidence="5">Family 16 glycosylhydrolase</fullName>
    </submittedName>
</protein>
<dbReference type="InterPro" id="IPR036966">
    <property type="entry name" value="CBM3_sf"/>
</dbReference>
<dbReference type="Proteomes" id="UP000470520">
    <property type="component" value="Unassembled WGS sequence"/>
</dbReference>
<dbReference type="GO" id="GO:0005975">
    <property type="term" value="P:carbohydrate metabolic process"/>
    <property type="evidence" value="ECO:0007669"/>
    <property type="project" value="InterPro"/>
</dbReference>
<dbReference type="InterPro" id="IPR013320">
    <property type="entry name" value="ConA-like_dom_sf"/>
</dbReference>
<dbReference type="Pfam" id="PF00942">
    <property type="entry name" value="CBM_3"/>
    <property type="match status" value="1"/>
</dbReference>
<name>A0A7K3QUI6_9ACTN</name>
<dbReference type="Gene3D" id="2.60.40.710">
    <property type="entry name" value="Endoglucanase-like"/>
    <property type="match status" value="1"/>
</dbReference>
<dbReference type="InterPro" id="IPR001956">
    <property type="entry name" value="CBM3"/>
</dbReference>
<dbReference type="CDD" id="cd00413">
    <property type="entry name" value="Glyco_hydrolase_16"/>
    <property type="match status" value="1"/>
</dbReference>
<evidence type="ECO:0000256" key="2">
    <source>
        <dbReference type="SAM" id="Phobius"/>
    </source>
</evidence>
<dbReference type="SUPFAM" id="SSF49899">
    <property type="entry name" value="Concanavalin A-like lectins/glucanases"/>
    <property type="match status" value="1"/>
</dbReference>
<feature type="region of interest" description="Disordered" evidence="1">
    <location>
        <begin position="239"/>
        <end position="263"/>
    </location>
</feature>
<evidence type="ECO:0000313" key="6">
    <source>
        <dbReference type="Proteomes" id="UP000470520"/>
    </source>
</evidence>
<dbReference type="PROSITE" id="PS51762">
    <property type="entry name" value="GH16_2"/>
    <property type="match status" value="1"/>
</dbReference>
<feature type="domain" description="GH16" evidence="4">
    <location>
        <begin position="200"/>
        <end position="506"/>
    </location>
</feature>
<feature type="compositionally biased region" description="Low complexity" evidence="1">
    <location>
        <begin position="13"/>
        <end position="23"/>
    </location>
</feature>
<dbReference type="SMART" id="SM01067">
    <property type="entry name" value="CBM_3"/>
    <property type="match status" value="1"/>
</dbReference>
<keyword evidence="5" id="KW-0378">Hydrolase</keyword>
<sequence>MRPASPRWAWPTGRPRPGAAFPFPARPPTERPRPAAGDHGSTRTAPSKGITVSEKFRVSARTRTAIAVCSAAGLACAVLTALPASAAGDSLAAQYRTSASGATADQSEPWLKVTNTGSTTVPLSRVTVRYYFKADGPNTTYRFACSWAVKGCSNITGTFGTLAHPTANADRYLEVGFTSGAGSLAPGQSTGDLQLRFYRADWQNLTQSDDYSFSGSQPAYADWTKVTVQDNGSVVWGTAPAGNDPTTPTDPTTPPTTPGDPNAPTLFDDFSYSSSSDAAVGQHGWTVKSGQGGPGVPGATWSPSDVTFVGDGAGGNKVLNLRLTTDGTASGTRETEIQTTARKFRNGTYAARVKFNDTPTGGPDGDHVNQTFFTFTPLKAPMDPDYGEQDFEYLPNGGWGETQNIMYETSWETYNPDPWNAVNAHGQQYASYDGWHDLQITVDNSNITYYIDGRQVAQHGEPYLPETPQWIDFNHWLIDLSGQTSSTPRSYNEQVDYVYFVKDQVLTPAQVQSTVSGLRTAGTAFKDTVPAS</sequence>
<dbReference type="GO" id="GO:0004553">
    <property type="term" value="F:hydrolase activity, hydrolyzing O-glycosyl compounds"/>
    <property type="evidence" value="ECO:0007669"/>
    <property type="project" value="InterPro"/>
</dbReference>
<dbReference type="Gene3D" id="2.60.120.200">
    <property type="match status" value="1"/>
</dbReference>
<feature type="region of interest" description="Disordered" evidence="1">
    <location>
        <begin position="1"/>
        <end position="50"/>
    </location>
</feature>